<dbReference type="OrthoDB" id="9806127at2"/>
<dbReference type="RefSeq" id="WP_090063801.1">
    <property type="nucleotide sequence ID" value="NZ_FOFT01000002.1"/>
</dbReference>
<dbReference type="CDD" id="cd07346">
    <property type="entry name" value="ABC_6TM_exporters"/>
    <property type="match status" value="1"/>
</dbReference>
<dbReference type="GO" id="GO:0005886">
    <property type="term" value="C:plasma membrane"/>
    <property type="evidence" value="ECO:0007669"/>
    <property type="project" value="UniProtKB-SubCell"/>
</dbReference>
<dbReference type="GO" id="GO:0005524">
    <property type="term" value="F:ATP binding"/>
    <property type="evidence" value="ECO:0007669"/>
    <property type="project" value="UniProtKB-KW"/>
</dbReference>
<dbReference type="AlphaFoldDB" id="A0A1H9F8T1"/>
<feature type="domain" description="ABC transmembrane type-1" evidence="13">
    <location>
        <begin position="16"/>
        <end position="301"/>
    </location>
</feature>
<dbReference type="InterPro" id="IPR027417">
    <property type="entry name" value="P-loop_NTPase"/>
</dbReference>
<evidence type="ECO:0000256" key="1">
    <source>
        <dbReference type="ARBA" id="ARBA00004429"/>
    </source>
</evidence>
<dbReference type="InterPro" id="IPR011527">
    <property type="entry name" value="ABC1_TM_dom"/>
</dbReference>
<dbReference type="InterPro" id="IPR036640">
    <property type="entry name" value="ABC1_TM_sf"/>
</dbReference>
<keyword evidence="4" id="KW-0997">Cell inner membrane</keyword>
<keyword evidence="2" id="KW-0813">Transport</keyword>
<dbReference type="Pfam" id="PF00664">
    <property type="entry name" value="ABC_membrane"/>
    <property type="match status" value="1"/>
</dbReference>
<dbReference type="SMART" id="SM00382">
    <property type="entry name" value="AAA"/>
    <property type="match status" value="1"/>
</dbReference>
<keyword evidence="6" id="KW-0547">Nucleotide-binding</keyword>
<dbReference type="EMBL" id="FOFT01000002">
    <property type="protein sequence ID" value="SEQ33833.1"/>
    <property type="molecule type" value="Genomic_DNA"/>
</dbReference>
<dbReference type="GO" id="GO:0140359">
    <property type="term" value="F:ABC-type transporter activity"/>
    <property type="evidence" value="ECO:0007669"/>
    <property type="project" value="InterPro"/>
</dbReference>
<dbReference type="InterPro" id="IPR039421">
    <property type="entry name" value="Type_1_exporter"/>
</dbReference>
<dbReference type="PANTHER" id="PTHR24221">
    <property type="entry name" value="ATP-BINDING CASSETTE SUB-FAMILY B"/>
    <property type="match status" value="1"/>
</dbReference>
<keyword evidence="15" id="KW-1185">Reference proteome</keyword>
<comment type="similarity">
    <text evidence="10">Belongs to the ABC transporter superfamily. Siderophore-Fe(3+) uptake transporter (SIUT) (TC 3.A.1.21) family.</text>
</comment>
<keyword evidence="5 11" id="KW-0812">Transmembrane</keyword>
<feature type="transmembrane region" description="Helical" evidence="11">
    <location>
        <begin position="20"/>
        <end position="40"/>
    </location>
</feature>
<evidence type="ECO:0000313" key="15">
    <source>
        <dbReference type="Proteomes" id="UP000199028"/>
    </source>
</evidence>
<dbReference type="InterPro" id="IPR017871">
    <property type="entry name" value="ABC_transporter-like_CS"/>
</dbReference>
<protein>
    <submittedName>
        <fullName evidence="14">ATP-binding cassette, subfamily B</fullName>
    </submittedName>
</protein>
<reference evidence="15" key="1">
    <citation type="submission" date="2016-10" db="EMBL/GenBank/DDBJ databases">
        <authorList>
            <person name="Varghese N."/>
            <person name="Submissions S."/>
        </authorList>
    </citation>
    <scope>NUCLEOTIDE SEQUENCE [LARGE SCALE GENOMIC DNA]</scope>
    <source>
        <strain evidence="15">CGMCC 4.578</strain>
    </source>
</reference>
<dbReference type="GO" id="GO:0016887">
    <property type="term" value="F:ATP hydrolysis activity"/>
    <property type="evidence" value="ECO:0007669"/>
    <property type="project" value="InterPro"/>
</dbReference>
<keyword evidence="9 11" id="KW-0472">Membrane</keyword>
<dbReference type="Pfam" id="PF00005">
    <property type="entry name" value="ABC_tran"/>
    <property type="match status" value="1"/>
</dbReference>
<feature type="transmembrane region" description="Helical" evidence="11">
    <location>
        <begin position="52"/>
        <end position="70"/>
    </location>
</feature>
<feature type="domain" description="ABC transporter" evidence="12">
    <location>
        <begin position="332"/>
        <end position="565"/>
    </location>
</feature>
<name>A0A1H9F8T1_9PSEU</name>
<dbReference type="PROSITE" id="PS50929">
    <property type="entry name" value="ABC_TM1F"/>
    <property type="match status" value="1"/>
</dbReference>
<evidence type="ECO:0000256" key="8">
    <source>
        <dbReference type="ARBA" id="ARBA00022989"/>
    </source>
</evidence>
<evidence type="ECO:0000259" key="13">
    <source>
        <dbReference type="PROSITE" id="PS50929"/>
    </source>
</evidence>
<dbReference type="Gene3D" id="1.20.1560.10">
    <property type="entry name" value="ABC transporter type 1, transmembrane domain"/>
    <property type="match status" value="1"/>
</dbReference>
<dbReference type="PROSITE" id="PS00211">
    <property type="entry name" value="ABC_TRANSPORTER_1"/>
    <property type="match status" value="1"/>
</dbReference>
<feature type="transmembrane region" description="Helical" evidence="11">
    <location>
        <begin position="275"/>
        <end position="294"/>
    </location>
</feature>
<dbReference type="InterPro" id="IPR003593">
    <property type="entry name" value="AAA+_ATPase"/>
</dbReference>
<dbReference type="PANTHER" id="PTHR24221:SF654">
    <property type="entry name" value="ATP-BINDING CASSETTE SUB-FAMILY B MEMBER 6"/>
    <property type="match status" value="1"/>
</dbReference>
<dbReference type="SUPFAM" id="SSF90123">
    <property type="entry name" value="ABC transporter transmembrane region"/>
    <property type="match status" value="1"/>
</dbReference>
<organism evidence="14 15">
    <name type="scientific">Lentzea flaviverrucosa</name>
    <dbReference type="NCBI Taxonomy" id="200379"/>
    <lineage>
        <taxon>Bacteria</taxon>
        <taxon>Bacillati</taxon>
        <taxon>Actinomycetota</taxon>
        <taxon>Actinomycetes</taxon>
        <taxon>Pseudonocardiales</taxon>
        <taxon>Pseudonocardiaceae</taxon>
        <taxon>Lentzea</taxon>
    </lineage>
</organism>
<evidence type="ECO:0000256" key="4">
    <source>
        <dbReference type="ARBA" id="ARBA00022519"/>
    </source>
</evidence>
<evidence type="ECO:0000256" key="2">
    <source>
        <dbReference type="ARBA" id="ARBA00022448"/>
    </source>
</evidence>
<evidence type="ECO:0000256" key="6">
    <source>
        <dbReference type="ARBA" id="ARBA00022741"/>
    </source>
</evidence>
<keyword evidence="8 11" id="KW-1133">Transmembrane helix</keyword>
<evidence type="ECO:0000256" key="10">
    <source>
        <dbReference type="ARBA" id="ARBA00023455"/>
    </source>
</evidence>
<gene>
    <name evidence="14" type="ORF">SAMN05216195_102181</name>
</gene>
<keyword evidence="7 14" id="KW-0067">ATP-binding</keyword>
<evidence type="ECO:0000256" key="9">
    <source>
        <dbReference type="ARBA" id="ARBA00023136"/>
    </source>
</evidence>
<evidence type="ECO:0000256" key="11">
    <source>
        <dbReference type="SAM" id="Phobius"/>
    </source>
</evidence>
<feature type="transmembrane region" description="Helical" evidence="11">
    <location>
        <begin position="156"/>
        <end position="175"/>
    </location>
</feature>
<accession>A0A1H9F8T1</accession>
<dbReference type="Gene3D" id="3.40.50.300">
    <property type="entry name" value="P-loop containing nucleotide triphosphate hydrolases"/>
    <property type="match status" value="1"/>
</dbReference>
<keyword evidence="3" id="KW-1003">Cell membrane</keyword>
<evidence type="ECO:0000256" key="5">
    <source>
        <dbReference type="ARBA" id="ARBA00022692"/>
    </source>
</evidence>
<feature type="transmembrane region" description="Helical" evidence="11">
    <location>
        <begin position="244"/>
        <end position="269"/>
    </location>
</feature>
<evidence type="ECO:0000256" key="7">
    <source>
        <dbReference type="ARBA" id="ARBA00022840"/>
    </source>
</evidence>
<dbReference type="PROSITE" id="PS50893">
    <property type="entry name" value="ABC_TRANSPORTER_2"/>
    <property type="match status" value="1"/>
</dbReference>
<evidence type="ECO:0000259" key="12">
    <source>
        <dbReference type="PROSITE" id="PS50893"/>
    </source>
</evidence>
<proteinExistence type="inferred from homology"/>
<dbReference type="FunFam" id="3.40.50.300:FF:000221">
    <property type="entry name" value="Multidrug ABC transporter ATP-binding protein"/>
    <property type="match status" value="1"/>
</dbReference>
<dbReference type="SUPFAM" id="SSF52540">
    <property type="entry name" value="P-loop containing nucleoside triphosphate hydrolases"/>
    <property type="match status" value="1"/>
</dbReference>
<evidence type="ECO:0000313" key="14">
    <source>
        <dbReference type="EMBL" id="SEQ33833.1"/>
    </source>
</evidence>
<dbReference type="Proteomes" id="UP000199028">
    <property type="component" value="Unassembled WGS sequence"/>
</dbReference>
<evidence type="ECO:0000256" key="3">
    <source>
        <dbReference type="ARBA" id="ARBA00022475"/>
    </source>
</evidence>
<dbReference type="InterPro" id="IPR003439">
    <property type="entry name" value="ABC_transporter-like_ATP-bd"/>
</dbReference>
<comment type="subcellular location">
    <subcellularLocation>
        <location evidence="1">Cell inner membrane</location>
        <topology evidence="1">Multi-pass membrane protein</topology>
    </subcellularLocation>
</comment>
<sequence>MTGLRVLLRPVRGRVAGGVVLQAVAAVASLATFAAVALLAAELMRSTVAAEAVRAVVFFAVASLVVRFIAQAVGYQLMHDADIDFQLAVRKKVVAKLGRVPLGWFGQRNSASVKKALADDIEAVHYLVAHALPDLTAAIVTPLTALAVLVVLDWRLTVASLVILVPFALLFRVAARRGGRQGERLASAVGGITKAVIEFVQGIAVIKSFGGRTRADNRFHRAVDDYMTAFSAVKGPVLKFSSAAYALVSPAMMLLATTTAGTLFVFWGLVEPVEVLPFVLLGLALTAPLVIITYGPQAFAAARAAASRVEELLATPELPQPAEPKVPDGSRVDFDGVTFGHQAGVAALRDLNFSLEPGTVTALVGPSGAGKSTAAGLVARFADPWEGEVRIGGVDLRDMDTATLYATVSFVLQDAGLLNASVADNIRLGRPDATVSEVHAAAMAARCHEVVLSLPRGYDSVVGEDALLSGGEAQRIAIARALLADTPVLVLDEATAFVDPESEASIYDALSTLVAGRTVLFIAHRLYTVVDADQILVLDNGVLAERGTHAELSARDGLYAQLWRASRGPEVLTGGER</sequence>